<gene>
    <name evidence="2" type="ORF">GP486_000388</name>
</gene>
<reference evidence="2" key="1">
    <citation type="submission" date="2021-03" db="EMBL/GenBank/DDBJ databases">
        <title>Comparative genomics and phylogenomic investigation of the class Geoglossomycetes provide insights into ecological specialization and systematics.</title>
        <authorList>
            <person name="Melie T."/>
            <person name="Pirro S."/>
            <person name="Miller A.N."/>
            <person name="Quandt A."/>
        </authorList>
    </citation>
    <scope>NUCLEOTIDE SEQUENCE</scope>
    <source>
        <strain evidence="2">CAQ_001_2017</strain>
    </source>
</reference>
<keyword evidence="3" id="KW-1185">Reference proteome</keyword>
<organism evidence="2 3">
    <name type="scientific">Trichoglossum hirsutum</name>
    <dbReference type="NCBI Taxonomy" id="265104"/>
    <lineage>
        <taxon>Eukaryota</taxon>
        <taxon>Fungi</taxon>
        <taxon>Dikarya</taxon>
        <taxon>Ascomycota</taxon>
        <taxon>Pezizomycotina</taxon>
        <taxon>Geoglossomycetes</taxon>
        <taxon>Geoglossales</taxon>
        <taxon>Geoglossaceae</taxon>
        <taxon>Trichoglossum</taxon>
    </lineage>
</organism>
<proteinExistence type="predicted"/>
<evidence type="ECO:0000313" key="2">
    <source>
        <dbReference type="EMBL" id="KAH0566213.1"/>
    </source>
</evidence>
<feature type="compositionally biased region" description="Basic and acidic residues" evidence="1">
    <location>
        <begin position="179"/>
        <end position="191"/>
    </location>
</feature>
<evidence type="ECO:0000313" key="3">
    <source>
        <dbReference type="Proteomes" id="UP000750711"/>
    </source>
</evidence>
<accession>A0A9P8LJ10</accession>
<comment type="caution">
    <text evidence="2">The sequence shown here is derived from an EMBL/GenBank/DDBJ whole genome shotgun (WGS) entry which is preliminary data.</text>
</comment>
<feature type="compositionally biased region" description="Polar residues" evidence="1">
    <location>
        <begin position="304"/>
        <end position="317"/>
    </location>
</feature>
<evidence type="ECO:0000256" key="1">
    <source>
        <dbReference type="SAM" id="MobiDB-lite"/>
    </source>
</evidence>
<feature type="region of interest" description="Disordered" evidence="1">
    <location>
        <begin position="171"/>
        <end position="224"/>
    </location>
</feature>
<name>A0A9P8LJ10_9PEZI</name>
<sequence length="453" mass="50325">MAQPIPVPNPKVLLPPLLACLATASTSKPPPALSPLLTPILRQRVLLLSDSLPPESWISLLCWNSDKALRLLESVQSDRFELHPASGEVEYKDVDPIQFRKLDVETVHAKVVLRELGLVVVYMWCVADMESHEGGWKVAEVTIFDEEEDHLVEWHDSISAADRAKITAASLQSTTADGDGVRDYHQSHDSSSDEDDAAYWRQYDGTPAPLMQPQPPSPDIRDIVSSNGHRRMASEEEYFARYAHVQPALDDDDRRNEENKEPTFFKFGFKQTTSKQINNNSESSVALATPYADQISPNPPELPTSISRYASTGSTAEPSFDQPRPSLSGSSVVARLERTAASELWSDIGVKQHISASIKSLFRVAKAAGIGNQEFIRLLENELRESRSLEEQDTRGPQQYVSSSFYGLLRPARMVGIDRAEIERIVTTELAMLELMDNEDTMLVQADGLVAAL</sequence>
<feature type="region of interest" description="Disordered" evidence="1">
    <location>
        <begin position="292"/>
        <end position="328"/>
    </location>
</feature>
<dbReference type="Proteomes" id="UP000750711">
    <property type="component" value="Unassembled WGS sequence"/>
</dbReference>
<dbReference type="AlphaFoldDB" id="A0A9P8LJ10"/>
<protein>
    <submittedName>
        <fullName evidence="2">Uncharacterized protein</fullName>
    </submittedName>
</protein>
<dbReference type="EMBL" id="JAGHQM010000024">
    <property type="protein sequence ID" value="KAH0566213.1"/>
    <property type="molecule type" value="Genomic_DNA"/>
</dbReference>